<dbReference type="NCBIfam" id="TIGR02436">
    <property type="entry name" value="four helix bundle protein"/>
    <property type="match status" value="1"/>
</dbReference>
<proteinExistence type="predicted"/>
<dbReference type="Proteomes" id="UP000231453">
    <property type="component" value="Unassembled WGS sequence"/>
</dbReference>
<dbReference type="PANTHER" id="PTHR38471:SF2">
    <property type="entry name" value="FOUR HELIX BUNDLE PROTEIN"/>
    <property type="match status" value="1"/>
</dbReference>
<gene>
    <name evidence="1" type="ORF">COX80_02165</name>
</gene>
<dbReference type="Gene3D" id="1.20.1440.60">
    <property type="entry name" value="23S rRNA-intervening sequence"/>
    <property type="match status" value="1"/>
</dbReference>
<accession>A0A2M7VB12</accession>
<dbReference type="AlphaFoldDB" id="A0A2M7VB12"/>
<dbReference type="CDD" id="cd16377">
    <property type="entry name" value="23S_rRNA_IVP_like"/>
    <property type="match status" value="1"/>
</dbReference>
<evidence type="ECO:0000313" key="2">
    <source>
        <dbReference type="Proteomes" id="UP000231453"/>
    </source>
</evidence>
<sequence>MNTFRFLDFPVYKQTKVFHKRILSLINGFENQYSLKDQISRASLSVILNIAEGSAKKSDKEFARFLETSISSMNEVVACLDIMQDLNLLSKIIYDNFLLEATSIVKQLGGFIRKLYS</sequence>
<name>A0A2M7VB12_9BACT</name>
<dbReference type="InterPro" id="IPR012657">
    <property type="entry name" value="23S_rRNA-intervening_sequence"/>
</dbReference>
<dbReference type="InterPro" id="IPR036583">
    <property type="entry name" value="23S_rRNA_IVS_sf"/>
</dbReference>
<dbReference type="SUPFAM" id="SSF158446">
    <property type="entry name" value="IVS-encoded protein-like"/>
    <property type="match status" value="1"/>
</dbReference>
<dbReference type="EMBL" id="PFPL01000033">
    <property type="protein sequence ID" value="PIZ96114.1"/>
    <property type="molecule type" value="Genomic_DNA"/>
</dbReference>
<reference evidence="2" key="1">
    <citation type="submission" date="2017-09" db="EMBL/GenBank/DDBJ databases">
        <title>Depth-based differentiation of microbial function through sediment-hosted aquifers and enrichment of novel symbionts in the deep terrestrial subsurface.</title>
        <authorList>
            <person name="Probst A.J."/>
            <person name="Ladd B."/>
            <person name="Jarett J.K."/>
            <person name="Geller-Mcgrath D.E."/>
            <person name="Sieber C.M.K."/>
            <person name="Emerson J.B."/>
            <person name="Anantharaman K."/>
            <person name="Thomas B.C."/>
            <person name="Malmstrom R."/>
            <person name="Stieglmeier M."/>
            <person name="Klingl A."/>
            <person name="Woyke T."/>
            <person name="Ryan C.M."/>
            <person name="Banfield J.F."/>
        </authorList>
    </citation>
    <scope>NUCLEOTIDE SEQUENCE [LARGE SCALE GENOMIC DNA]</scope>
</reference>
<evidence type="ECO:0000313" key="1">
    <source>
        <dbReference type="EMBL" id="PIZ96114.1"/>
    </source>
</evidence>
<dbReference type="Pfam" id="PF05635">
    <property type="entry name" value="23S_rRNA_IVP"/>
    <property type="match status" value="1"/>
</dbReference>
<organism evidence="1 2">
    <name type="scientific">Candidatus Magasanikbacteria bacterium CG_4_10_14_0_2_um_filter_33_14</name>
    <dbReference type="NCBI Taxonomy" id="1974636"/>
    <lineage>
        <taxon>Bacteria</taxon>
        <taxon>Candidatus Magasanikiibacteriota</taxon>
    </lineage>
</organism>
<dbReference type="PANTHER" id="PTHR38471">
    <property type="entry name" value="FOUR HELIX BUNDLE PROTEIN"/>
    <property type="match status" value="1"/>
</dbReference>
<comment type="caution">
    <text evidence="1">The sequence shown here is derived from an EMBL/GenBank/DDBJ whole genome shotgun (WGS) entry which is preliminary data.</text>
</comment>
<protein>
    <submittedName>
        <fullName evidence="1">Four helix bundle protein</fullName>
    </submittedName>
</protein>